<reference evidence="1 2" key="1">
    <citation type="journal article" date="2018" name="Elife">
        <title>Firefly genomes illuminate parallel origins of bioluminescence in beetles.</title>
        <authorList>
            <person name="Fallon T.R."/>
            <person name="Lower S.E."/>
            <person name="Chang C.H."/>
            <person name="Bessho-Uehara M."/>
            <person name="Martin G.J."/>
            <person name="Bewick A.J."/>
            <person name="Behringer M."/>
            <person name="Debat H.J."/>
            <person name="Wong I."/>
            <person name="Day J.C."/>
            <person name="Suvorov A."/>
            <person name="Silva C.J."/>
            <person name="Stanger-Hall K.F."/>
            <person name="Hall D.W."/>
            <person name="Schmitz R.J."/>
            <person name="Nelson D.R."/>
            <person name="Lewis S.M."/>
            <person name="Shigenobu S."/>
            <person name="Bybee S.M."/>
            <person name="Larracuente A.M."/>
            <person name="Oba Y."/>
            <person name="Weng J.K."/>
        </authorList>
    </citation>
    <scope>NUCLEOTIDE SEQUENCE [LARGE SCALE GENOMIC DNA]</scope>
    <source>
        <strain evidence="1">1611_PpyrPB1</strain>
        <tissue evidence="1">Whole body</tissue>
    </source>
</reference>
<dbReference type="InParanoid" id="A0A5N4A7G9"/>
<dbReference type="AlphaFoldDB" id="A0A5N4A7G9"/>
<gene>
    <name evidence="1" type="ORF">PPYR_12891</name>
</gene>
<proteinExistence type="predicted"/>
<name>A0A5N4A7G9_PHOPY</name>
<comment type="caution">
    <text evidence="1">The sequence shown here is derived from an EMBL/GenBank/DDBJ whole genome shotgun (WGS) entry which is preliminary data.</text>
</comment>
<sequence>MFLCVIVVSNVFGDRSLFLALQKHRRSLSHFVLALSARRKIKVSDFWQLEIRLGVWDLITEWASVLFVK</sequence>
<evidence type="ECO:0000313" key="1">
    <source>
        <dbReference type="EMBL" id="KAB0793271.1"/>
    </source>
</evidence>
<dbReference type="Proteomes" id="UP000327044">
    <property type="component" value="Unassembled WGS sequence"/>
</dbReference>
<organism evidence="1 2">
    <name type="scientific">Photinus pyralis</name>
    <name type="common">Common eastern firefly</name>
    <name type="synonym">Lampyris pyralis</name>
    <dbReference type="NCBI Taxonomy" id="7054"/>
    <lineage>
        <taxon>Eukaryota</taxon>
        <taxon>Metazoa</taxon>
        <taxon>Ecdysozoa</taxon>
        <taxon>Arthropoda</taxon>
        <taxon>Hexapoda</taxon>
        <taxon>Insecta</taxon>
        <taxon>Pterygota</taxon>
        <taxon>Neoptera</taxon>
        <taxon>Endopterygota</taxon>
        <taxon>Coleoptera</taxon>
        <taxon>Polyphaga</taxon>
        <taxon>Elateriformia</taxon>
        <taxon>Elateroidea</taxon>
        <taxon>Lampyridae</taxon>
        <taxon>Lampyrinae</taxon>
        <taxon>Photinus</taxon>
    </lineage>
</organism>
<keyword evidence="2" id="KW-1185">Reference proteome</keyword>
<protein>
    <submittedName>
        <fullName evidence="1">Uncharacterized protein</fullName>
    </submittedName>
</protein>
<accession>A0A5N4A7G9</accession>
<dbReference type="EMBL" id="VVIM01000009">
    <property type="protein sequence ID" value="KAB0793271.1"/>
    <property type="molecule type" value="Genomic_DNA"/>
</dbReference>
<evidence type="ECO:0000313" key="2">
    <source>
        <dbReference type="Proteomes" id="UP000327044"/>
    </source>
</evidence>